<accession>A0A9W8ARH1</accession>
<comment type="caution">
    <text evidence="1">The sequence shown here is derived from an EMBL/GenBank/DDBJ whole genome shotgun (WGS) entry which is preliminary data.</text>
</comment>
<organism evidence="1 2">
    <name type="scientific">Dispira parvispora</name>
    <dbReference type="NCBI Taxonomy" id="1520584"/>
    <lineage>
        <taxon>Eukaryota</taxon>
        <taxon>Fungi</taxon>
        <taxon>Fungi incertae sedis</taxon>
        <taxon>Zoopagomycota</taxon>
        <taxon>Kickxellomycotina</taxon>
        <taxon>Dimargaritomycetes</taxon>
        <taxon>Dimargaritales</taxon>
        <taxon>Dimargaritaceae</taxon>
        <taxon>Dispira</taxon>
    </lineage>
</organism>
<dbReference type="AlphaFoldDB" id="A0A9W8ARH1"/>
<keyword evidence="2" id="KW-1185">Reference proteome</keyword>
<name>A0A9W8ARH1_9FUNG</name>
<sequence>MWYWYSKFKASHLSFEDEPRTGRPSHEIHELEGDSIERRVKLDPLVILSELAPELKAVMIEASNVLHSFNLTMP</sequence>
<gene>
    <name evidence="1" type="ORF">IWQ62_001867</name>
</gene>
<dbReference type="Proteomes" id="UP001150925">
    <property type="component" value="Unassembled WGS sequence"/>
</dbReference>
<dbReference type="OrthoDB" id="6613513at2759"/>
<evidence type="ECO:0000313" key="2">
    <source>
        <dbReference type="Proteomes" id="UP001150925"/>
    </source>
</evidence>
<reference evidence="1" key="1">
    <citation type="submission" date="2022-07" db="EMBL/GenBank/DDBJ databases">
        <title>Phylogenomic reconstructions and comparative analyses of Kickxellomycotina fungi.</title>
        <authorList>
            <person name="Reynolds N.K."/>
            <person name="Stajich J.E."/>
            <person name="Barry K."/>
            <person name="Grigoriev I.V."/>
            <person name="Crous P."/>
            <person name="Smith M.E."/>
        </authorList>
    </citation>
    <scope>NUCLEOTIDE SEQUENCE</scope>
    <source>
        <strain evidence="1">RSA 1196</strain>
    </source>
</reference>
<dbReference type="EMBL" id="JANBPY010000340">
    <property type="protein sequence ID" value="KAJ1967425.1"/>
    <property type="molecule type" value="Genomic_DNA"/>
</dbReference>
<protein>
    <submittedName>
        <fullName evidence="1">Uncharacterized protein</fullName>
    </submittedName>
</protein>
<proteinExistence type="predicted"/>
<evidence type="ECO:0000313" key="1">
    <source>
        <dbReference type="EMBL" id="KAJ1967425.1"/>
    </source>
</evidence>